<evidence type="ECO:0000313" key="5">
    <source>
        <dbReference type="Proteomes" id="UP001055093"/>
    </source>
</evidence>
<dbReference type="PANTHER" id="PTHR44591:SF21">
    <property type="entry name" value="TWO-COMPONENT RESPONSE REGULATOR"/>
    <property type="match status" value="1"/>
</dbReference>
<reference evidence="4" key="2">
    <citation type="submission" date="2021-08" db="EMBL/GenBank/DDBJ databases">
        <authorList>
            <person name="Tani A."/>
            <person name="Ola A."/>
            <person name="Ogura Y."/>
            <person name="Katsura K."/>
            <person name="Hayashi T."/>
        </authorList>
    </citation>
    <scope>NUCLEOTIDE SEQUENCE</scope>
    <source>
        <strain evidence="4">DSM 14458</strain>
    </source>
</reference>
<dbReference type="InterPro" id="IPR001789">
    <property type="entry name" value="Sig_transdc_resp-reg_receiver"/>
</dbReference>
<dbReference type="Proteomes" id="UP001055093">
    <property type="component" value="Unassembled WGS sequence"/>
</dbReference>
<comment type="caution">
    <text evidence="4">The sequence shown here is derived from an EMBL/GenBank/DDBJ whole genome shotgun (WGS) entry which is preliminary data.</text>
</comment>
<dbReference type="SUPFAM" id="SSF52172">
    <property type="entry name" value="CheY-like"/>
    <property type="match status" value="1"/>
</dbReference>
<protein>
    <submittedName>
        <fullName evidence="4">Regulator of RpoS</fullName>
    </submittedName>
</protein>
<dbReference type="CDD" id="cd00156">
    <property type="entry name" value="REC"/>
    <property type="match status" value="1"/>
</dbReference>
<evidence type="ECO:0000256" key="2">
    <source>
        <dbReference type="PROSITE-ProRule" id="PRU00169"/>
    </source>
</evidence>
<dbReference type="InterPro" id="IPR011006">
    <property type="entry name" value="CheY-like_superfamily"/>
</dbReference>
<dbReference type="Gene3D" id="3.40.50.2300">
    <property type="match status" value="1"/>
</dbReference>
<reference evidence="4" key="1">
    <citation type="journal article" date="2021" name="Front. Microbiol.">
        <title>Comprehensive Comparative Genomics and Phenotyping of Methylobacterium Species.</title>
        <authorList>
            <person name="Alessa O."/>
            <person name="Ogura Y."/>
            <person name="Fujitani Y."/>
            <person name="Takami H."/>
            <person name="Hayashi T."/>
            <person name="Sahin N."/>
            <person name="Tani A."/>
        </authorList>
    </citation>
    <scope>NUCLEOTIDE SEQUENCE</scope>
    <source>
        <strain evidence="4">DSM 14458</strain>
    </source>
</reference>
<evidence type="ECO:0000259" key="3">
    <source>
        <dbReference type="PROSITE" id="PS50110"/>
    </source>
</evidence>
<feature type="modified residue" description="4-aspartylphosphate" evidence="2">
    <location>
        <position position="67"/>
    </location>
</feature>
<accession>A0ABQ4UZ15</accession>
<keyword evidence="5" id="KW-1185">Reference proteome</keyword>
<gene>
    <name evidence="4" type="primary">rssB_3</name>
    <name evidence="4" type="ORF">BGCPKDLD_4188</name>
</gene>
<proteinExistence type="predicted"/>
<sequence length="142" mass="15832">MVDVRHRDKAMVSRPTVLIVEDNYLLLEMLTQLCEQEGIAVLAASSGEAALTMLRDGRTAIDWLFTDINLPGLIDGWTVAAAYRERHPQRPVIYASTSPPSERRSVTGSIYVRKPFQIREILGLARMMAGTDPQHQTLRAVG</sequence>
<dbReference type="PANTHER" id="PTHR44591">
    <property type="entry name" value="STRESS RESPONSE REGULATOR PROTEIN 1"/>
    <property type="match status" value="1"/>
</dbReference>
<keyword evidence="1 2" id="KW-0597">Phosphoprotein</keyword>
<dbReference type="EMBL" id="BPRE01000015">
    <property type="protein sequence ID" value="GJE77581.1"/>
    <property type="molecule type" value="Genomic_DNA"/>
</dbReference>
<organism evidence="4 5">
    <name type="scientific">Methylorubrum suomiense</name>
    <dbReference type="NCBI Taxonomy" id="144191"/>
    <lineage>
        <taxon>Bacteria</taxon>
        <taxon>Pseudomonadati</taxon>
        <taxon>Pseudomonadota</taxon>
        <taxon>Alphaproteobacteria</taxon>
        <taxon>Hyphomicrobiales</taxon>
        <taxon>Methylobacteriaceae</taxon>
        <taxon>Methylorubrum</taxon>
    </lineage>
</organism>
<evidence type="ECO:0000313" key="4">
    <source>
        <dbReference type="EMBL" id="GJE77581.1"/>
    </source>
</evidence>
<evidence type="ECO:0000256" key="1">
    <source>
        <dbReference type="ARBA" id="ARBA00022553"/>
    </source>
</evidence>
<dbReference type="SMART" id="SM00448">
    <property type="entry name" value="REC"/>
    <property type="match status" value="1"/>
</dbReference>
<feature type="domain" description="Response regulatory" evidence="3">
    <location>
        <begin position="16"/>
        <end position="129"/>
    </location>
</feature>
<dbReference type="Pfam" id="PF00072">
    <property type="entry name" value="Response_reg"/>
    <property type="match status" value="1"/>
</dbReference>
<dbReference type="InterPro" id="IPR050595">
    <property type="entry name" value="Bact_response_regulator"/>
</dbReference>
<name>A0ABQ4UZ15_9HYPH</name>
<dbReference type="PROSITE" id="PS50110">
    <property type="entry name" value="RESPONSE_REGULATORY"/>
    <property type="match status" value="1"/>
</dbReference>